<sequence length="233" mass="27608">MKSGIMIDSIYVEVWRKNIKTIRLVINPRTGEPRVSAPMHVSDEELLRFIEKYAEWITKNRKKMKARRDGRESQRRLNEGDTVPLWGEPHRIRIDFDAKRATVSASEGVLHFKLPHGADITKKNEVLERLYKRELKTFIEEILPHWENKTKEKVSVIRYRSMRSRWGTCNPRDKIITLNTKLAAFPYECAEVVLVHEIAHFKEASHNAKFKSYLTKFLPDWKKRQDYLKEAAY</sequence>
<keyword evidence="3" id="KW-1185">Reference proteome</keyword>
<accession>A0A0B7GXS4</accession>
<evidence type="ECO:0000313" key="2">
    <source>
        <dbReference type="EMBL" id="CEM61760.1"/>
    </source>
</evidence>
<dbReference type="AlphaFoldDB" id="A0A0B7GXS4"/>
<reference evidence="3" key="1">
    <citation type="submission" date="2015-01" db="EMBL/GenBank/DDBJ databases">
        <authorList>
            <person name="Manzoor Shahid"/>
            <person name="Zubair Saima"/>
        </authorList>
    </citation>
    <scope>NUCLEOTIDE SEQUENCE [LARGE SCALE GENOMIC DNA]</scope>
    <source>
        <strain evidence="3">V1</strain>
    </source>
</reference>
<dbReference type="Pfam" id="PF01863">
    <property type="entry name" value="YgjP-like"/>
    <property type="match status" value="1"/>
</dbReference>
<name>A0A0B7GXS4_TREPH</name>
<gene>
    <name evidence="2" type="ORF">TPHV1_200050</name>
</gene>
<dbReference type="InterPro" id="IPR053136">
    <property type="entry name" value="UTP_pyrophosphatase-like"/>
</dbReference>
<feature type="domain" description="YgjP-like metallopeptidase" evidence="1">
    <location>
        <begin position="20"/>
        <end position="230"/>
    </location>
</feature>
<dbReference type="EMBL" id="CDNC01000013">
    <property type="protein sequence ID" value="CEM61760.1"/>
    <property type="molecule type" value="Genomic_DNA"/>
</dbReference>
<dbReference type="RefSeq" id="WP_039943744.1">
    <property type="nucleotide sequence ID" value="NZ_CP031394.1"/>
</dbReference>
<dbReference type="Proteomes" id="UP000042527">
    <property type="component" value="Unassembled WGS sequence"/>
</dbReference>
<dbReference type="InterPro" id="IPR002725">
    <property type="entry name" value="YgjP-like_metallopeptidase"/>
</dbReference>
<organism evidence="2 3">
    <name type="scientific">Treponema phagedenis</name>
    <dbReference type="NCBI Taxonomy" id="162"/>
    <lineage>
        <taxon>Bacteria</taxon>
        <taxon>Pseudomonadati</taxon>
        <taxon>Spirochaetota</taxon>
        <taxon>Spirochaetia</taxon>
        <taxon>Spirochaetales</taxon>
        <taxon>Treponemataceae</taxon>
        <taxon>Treponema</taxon>
    </lineage>
</organism>
<dbReference type="PANTHER" id="PTHR30399">
    <property type="entry name" value="UNCHARACTERIZED PROTEIN YGJP"/>
    <property type="match status" value="1"/>
</dbReference>
<evidence type="ECO:0000259" key="1">
    <source>
        <dbReference type="Pfam" id="PF01863"/>
    </source>
</evidence>
<proteinExistence type="predicted"/>
<dbReference type="Gene3D" id="3.30.2010.10">
    <property type="entry name" value="Metalloproteases ('zincins'), catalytic domain"/>
    <property type="match status" value="1"/>
</dbReference>
<dbReference type="OrthoDB" id="9811177at2"/>
<evidence type="ECO:0000313" key="3">
    <source>
        <dbReference type="Proteomes" id="UP000042527"/>
    </source>
</evidence>
<dbReference type="PANTHER" id="PTHR30399:SF1">
    <property type="entry name" value="UTP PYROPHOSPHATASE"/>
    <property type="match status" value="1"/>
</dbReference>
<dbReference type="CDD" id="cd07344">
    <property type="entry name" value="M48_yhfN_like"/>
    <property type="match status" value="1"/>
</dbReference>
<protein>
    <recommendedName>
        <fullName evidence="1">YgjP-like metallopeptidase domain-containing protein</fullName>
    </recommendedName>
</protein>